<feature type="compositionally biased region" description="Low complexity" evidence="13">
    <location>
        <begin position="57"/>
        <end position="71"/>
    </location>
</feature>
<dbReference type="EMBL" id="JAKWFO010000005">
    <property type="protein sequence ID" value="KAI9635079.1"/>
    <property type="molecule type" value="Genomic_DNA"/>
</dbReference>
<dbReference type="NCBIfam" id="TIGR00614">
    <property type="entry name" value="recQ_fam"/>
    <property type="match status" value="1"/>
</dbReference>
<dbReference type="InterPro" id="IPR011545">
    <property type="entry name" value="DEAD/DEAH_box_helicase_dom"/>
</dbReference>
<dbReference type="SUPFAM" id="SSF47819">
    <property type="entry name" value="HRDC-like"/>
    <property type="match status" value="1"/>
</dbReference>
<dbReference type="Gene3D" id="3.40.50.300">
    <property type="entry name" value="P-loop containing nucleotide triphosphate hydrolases"/>
    <property type="match status" value="2"/>
</dbReference>
<feature type="domain" description="Helicase C-terminal" evidence="16">
    <location>
        <begin position="650"/>
        <end position="806"/>
    </location>
</feature>
<dbReference type="PROSITE" id="PS00690">
    <property type="entry name" value="DEAH_ATP_HELICASE"/>
    <property type="match status" value="1"/>
</dbReference>
<keyword evidence="7" id="KW-0067">ATP-binding</keyword>
<keyword evidence="8" id="KW-0238">DNA-binding</keyword>
<keyword evidence="9" id="KW-0413">Isomerase</keyword>
<feature type="compositionally biased region" description="Polar residues" evidence="13">
    <location>
        <begin position="1"/>
        <end position="10"/>
    </location>
</feature>
<reference evidence="17" key="1">
    <citation type="journal article" date="2022" name="G3 (Bethesda)">
        <title>High quality genome of the basidiomycete yeast Dioszegia hungarica PDD-24b-2 isolated from cloud water.</title>
        <authorList>
            <person name="Jarrige D."/>
            <person name="Haridas S."/>
            <person name="Bleykasten-Grosshans C."/>
            <person name="Joly M."/>
            <person name="Nadalig T."/>
            <person name="Sancelme M."/>
            <person name="Vuilleumier S."/>
            <person name="Grigoriev I.V."/>
            <person name="Amato P."/>
            <person name="Bringel F."/>
        </authorList>
    </citation>
    <scope>NUCLEOTIDE SEQUENCE</scope>
    <source>
        <strain evidence="17">PDD-24b-2</strain>
    </source>
</reference>
<dbReference type="EC" id="5.6.2.4" evidence="12"/>
<evidence type="ECO:0000313" key="17">
    <source>
        <dbReference type="EMBL" id="KAI9635079.1"/>
    </source>
</evidence>
<feature type="region of interest" description="Disordered" evidence="13">
    <location>
        <begin position="201"/>
        <end position="310"/>
    </location>
</feature>
<dbReference type="GO" id="GO:0003677">
    <property type="term" value="F:DNA binding"/>
    <property type="evidence" value="ECO:0007669"/>
    <property type="project" value="UniProtKB-KW"/>
</dbReference>
<evidence type="ECO:0000256" key="11">
    <source>
        <dbReference type="ARBA" id="ARBA00034617"/>
    </source>
</evidence>
<keyword evidence="10" id="KW-0539">Nucleus</keyword>
<dbReference type="InterPro" id="IPR036390">
    <property type="entry name" value="WH_DNA-bd_sf"/>
</dbReference>
<keyword evidence="4" id="KW-0547">Nucleotide-binding</keyword>
<dbReference type="FunFam" id="3.40.50.300:FF:001389">
    <property type="entry name" value="ATP-dependent DNA helicase RecQ"/>
    <property type="match status" value="1"/>
</dbReference>
<feature type="compositionally biased region" description="Polar residues" evidence="13">
    <location>
        <begin position="72"/>
        <end position="87"/>
    </location>
</feature>
<protein>
    <recommendedName>
        <fullName evidence="12">DNA 3'-5' helicase</fullName>
        <ecNumber evidence="12">5.6.2.4</ecNumber>
    </recommendedName>
</protein>
<feature type="compositionally biased region" description="Low complexity" evidence="13">
    <location>
        <begin position="205"/>
        <end position="218"/>
    </location>
</feature>
<dbReference type="Pfam" id="PF00271">
    <property type="entry name" value="Helicase_C"/>
    <property type="match status" value="1"/>
</dbReference>
<feature type="compositionally biased region" description="Polar residues" evidence="13">
    <location>
        <begin position="361"/>
        <end position="382"/>
    </location>
</feature>
<dbReference type="PROSITE" id="PS51194">
    <property type="entry name" value="HELICASE_CTER"/>
    <property type="match status" value="1"/>
</dbReference>
<comment type="similarity">
    <text evidence="3">Belongs to the helicase family. RecQ subfamily.</text>
</comment>
<dbReference type="InterPro" id="IPR044876">
    <property type="entry name" value="HRDC_dom_sf"/>
</dbReference>
<dbReference type="Pfam" id="PF09382">
    <property type="entry name" value="RQC"/>
    <property type="match status" value="1"/>
</dbReference>
<organism evidence="17 18">
    <name type="scientific">Dioszegia hungarica</name>
    <dbReference type="NCBI Taxonomy" id="4972"/>
    <lineage>
        <taxon>Eukaryota</taxon>
        <taxon>Fungi</taxon>
        <taxon>Dikarya</taxon>
        <taxon>Basidiomycota</taxon>
        <taxon>Agaricomycotina</taxon>
        <taxon>Tremellomycetes</taxon>
        <taxon>Tremellales</taxon>
        <taxon>Bulleribasidiaceae</taxon>
        <taxon>Dioszegia</taxon>
    </lineage>
</organism>
<dbReference type="SMART" id="SM00956">
    <property type="entry name" value="RQC"/>
    <property type="match status" value="1"/>
</dbReference>
<evidence type="ECO:0000313" key="18">
    <source>
        <dbReference type="Proteomes" id="UP001164286"/>
    </source>
</evidence>
<dbReference type="Proteomes" id="UP001164286">
    <property type="component" value="Unassembled WGS sequence"/>
</dbReference>
<dbReference type="Gene3D" id="1.10.10.10">
    <property type="entry name" value="Winged helix-like DNA-binding domain superfamily/Winged helix DNA-binding domain"/>
    <property type="match status" value="1"/>
</dbReference>
<dbReference type="Pfam" id="PF00570">
    <property type="entry name" value="HRDC"/>
    <property type="match status" value="1"/>
</dbReference>
<evidence type="ECO:0000256" key="10">
    <source>
        <dbReference type="ARBA" id="ARBA00023242"/>
    </source>
</evidence>
<evidence type="ECO:0000259" key="15">
    <source>
        <dbReference type="PROSITE" id="PS51192"/>
    </source>
</evidence>
<dbReference type="InterPro" id="IPR002121">
    <property type="entry name" value="HRDC_dom"/>
</dbReference>
<dbReference type="GeneID" id="77731803"/>
<comment type="catalytic activity">
    <reaction evidence="11">
        <text>Couples ATP hydrolysis with the unwinding of duplex DNA by translocating in the 3'-5' direction.</text>
        <dbReference type="EC" id="5.6.2.4"/>
    </reaction>
</comment>
<dbReference type="PANTHER" id="PTHR13710">
    <property type="entry name" value="DNA HELICASE RECQ FAMILY MEMBER"/>
    <property type="match status" value="1"/>
</dbReference>
<feature type="region of interest" description="Disordered" evidence="13">
    <location>
        <begin position="1175"/>
        <end position="1242"/>
    </location>
</feature>
<dbReference type="Pfam" id="PF16124">
    <property type="entry name" value="RecQ_Zn_bind"/>
    <property type="match status" value="1"/>
</dbReference>
<dbReference type="PROSITE" id="PS50967">
    <property type="entry name" value="HRDC"/>
    <property type="match status" value="1"/>
</dbReference>
<dbReference type="SUPFAM" id="SSF46785">
    <property type="entry name" value="Winged helix' DNA-binding domain"/>
    <property type="match status" value="1"/>
</dbReference>
<feature type="domain" description="Helicase ATP-binding" evidence="15">
    <location>
        <begin position="449"/>
        <end position="628"/>
    </location>
</feature>
<evidence type="ECO:0000256" key="13">
    <source>
        <dbReference type="SAM" id="MobiDB-lite"/>
    </source>
</evidence>
<dbReference type="GO" id="GO:0043138">
    <property type="term" value="F:3'-5' DNA helicase activity"/>
    <property type="evidence" value="ECO:0007669"/>
    <property type="project" value="UniProtKB-EC"/>
</dbReference>
<dbReference type="InterPro" id="IPR036388">
    <property type="entry name" value="WH-like_DNA-bd_sf"/>
</dbReference>
<evidence type="ECO:0000256" key="9">
    <source>
        <dbReference type="ARBA" id="ARBA00023235"/>
    </source>
</evidence>
<dbReference type="InterPro" id="IPR032284">
    <property type="entry name" value="RecQ_Zn-bd"/>
</dbReference>
<evidence type="ECO:0000256" key="1">
    <source>
        <dbReference type="ARBA" id="ARBA00001947"/>
    </source>
</evidence>
<feature type="compositionally biased region" description="Low complexity" evidence="13">
    <location>
        <begin position="1207"/>
        <end position="1238"/>
    </location>
</feature>
<dbReference type="SUPFAM" id="SSF52540">
    <property type="entry name" value="P-loop containing nucleoside triphosphate hydrolases"/>
    <property type="match status" value="1"/>
</dbReference>
<keyword evidence="5" id="KW-0378">Hydrolase</keyword>
<comment type="subcellular location">
    <subcellularLocation>
        <location evidence="2">Nucleus</location>
    </subcellularLocation>
</comment>
<evidence type="ECO:0000259" key="14">
    <source>
        <dbReference type="PROSITE" id="PS50967"/>
    </source>
</evidence>
<dbReference type="GO" id="GO:0006260">
    <property type="term" value="P:DNA replication"/>
    <property type="evidence" value="ECO:0007669"/>
    <property type="project" value="InterPro"/>
</dbReference>
<dbReference type="Gene3D" id="1.10.150.80">
    <property type="entry name" value="HRDC domain"/>
    <property type="match status" value="1"/>
</dbReference>
<comment type="caution">
    <text evidence="17">The sequence shown here is derived from an EMBL/GenBank/DDBJ whole genome shotgun (WGS) entry which is preliminary data.</text>
</comment>
<proteinExistence type="inferred from homology"/>
<dbReference type="GO" id="GO:0016787">
    <property type="term" value="F:hydrolase activity"/>
    <property type="evidence" value="ECO:0007669"/>
    <property type="project" value="UniProtKB-KW"/>
</dbReference>
<dbReference type="InterPro" id="IPR010997">
    <property type="entry name" value="HRDC-like_sf"/>
</dbReference>
<feature type="compositionally biased region" description="Gly residues" evidence="13">
    <location>
        <begin position="20"/>
        <end position="32"/>
    </location>
</feature>
<dbReference type="InterPro" id="IPR014001">
    <property type="entry name" value="Helicase_ATP-bd"/>
</dbReference>
<dbReference type="SMART" id="SM00487">
    <property type="entry name" value="DEXDc"/>
    <property type="match status" value="1"/>
</dbReference>
<dbReference type="PANTHER" id="PTHR13710:SF153">
    <property type="entry name" value="RECQ-LIKE DNA HELICASE BLM"/>
    <property type="match status" value="1"/>
</dbReference>
<feature type="compositionally biased region" description="Polar residues" evidence="13">
    <location>
        <begin position="227"/>
        <end position="259"/>
    </location>
</feature>
<comment type="cofactor">
    <cofactor evidence="1">
        <name>Zn(2+)</name>
        <dbReference type="ChEBI" id="CHEBI:29105"/>
    </cofactor>
</comment>
<keyword evidence="6" id="KW-0347">Helicase</keyword>
<feature type="region of interest" description="Disordered" evidence="13">
    <location>
        <begin position="338"/>
        <end position="410"/>
    </location>
</feature>
<dbReference type="SMART" id="SM00490">
    <property type="entry name" value="HELICc"/>
    <property type="match status" value="1"/>
</dbReference>
<dbReference type="GO" id="GO:0005694">
    <property type="term" value="C:chromosome"/>
    <property type="evidence" value="ECO:0007669"/>
    <property type="project" value="TreeGrafter"/>
</dbReference>
<evidence type="ECO:0000256" key="2">
    <source>
        <dbReference type="ARBA" id="ARBA00004123"/>
    </source>
</evidence>
<accession>A0AA38H9N6</accession>
<dbReference type="FunFam" id="3.40.50.300:FF:000340">
    <property type="entry name" value="Bloom syndrome, RecQ helicase"/>
    <property type="match status" value="1"/>
</dbReference>
<dbReference type="InterPro" id="IPR027417">
    <property type="entry name" value="P-loop_NTPase"/>
</dbReference>
<dbReference type="InterPro" id="IPR004589">
    <property type="entry name" value="DNA_helicase_ATP-dep_RecQ"/>
</dbReference>
<evidence type="ECO:0000256" key="4">
    <source>
        <dbReference type="ARBA" id="ARBA00022741"/>
    </source>
</evidence>
<dbReference type="GO" id="GO:0005524">
    <property type="term" value="F:ATP binding"/>
    <property type="evidence" value="ECO:0007669"/>
    <property type="project" value="UniProtKB-KW"/>
</dbReference>
<feature type="region of interest" description="Disordered" evidence="13">
    <location>
        <begin position="1"/>
        <end position="140"/>
    </location>
</feature>
<evidence type="ECO:0000259" key="16">
    <source>
        <dbReference type="PROSITE" id="PS51194"/>
    </source>
</evidence>
<sequence>MKEGPTTNLQEVLAKLNANGGAGGRGSGGGSSHAGPSAVKPTFNLAKTASAGPSRPPSSTSQASAAALRRSTPSVAGSSRSVPLNRSTPKETLGSAASGSAVLTPKSLNGSPVYRPAFGGKEIGSTSRLSVAPPKTANKLDSIPIERLMSMIIKNQAEQLDLSKQKQSLGDGDDWMGEDPEMIDAKIAMLDQRLKDLTAAMMARSSAPKPAEPASSGSTARSVYFARQQQTTGQDRAQAYPTPSTSNGSDRTLPTNQQRVPHRSDTSAGGGDVKPIYSLLSDDEEEVPLAQIRRPGPSRQGDEPPQMDDYDIAMAEQEEMDMAREMEVPETPPAHRAAIAELEDIPPELLFSSPPPVPTSRPHQQQQPVRVSASAARSTQAGPSRLGVVASPAFQGPGPSQPRQRAPPRGEEVVAVQPEKVYPWSKEIKQRLVQTFRLPGFRKHQKEAIDAIMSGKDVFVLMPTGGGKSLTYQLPAVCSLGATRGVTFVISPLISLINDQTRHLLKLDIAALAYTGDMTQTDKNEAHQSLSKPEPWTKVVYVTPEMMSAGTNIKGIIRDLARRKRLARFVIDEAHCVSQWGHDFRADYLKLGNLRKEYPDIPIMALTATAQVKVQEDIIRSLGIQGCKVFQQSFNRPNLSYEVRPKKKDVLQDIVRVIHAQQVDRKHVPGIIYCGSRDKCEVLAMELRDKHGLRVNHYHAGMSKGDRRRIQEGWQEHEFEIIVATVAFGMGIDKADVRFVIHHSLPRSLEGYYQETGRAGRDGKSSTCILYYHFNDGKSMMSLIDKDQVLTPDQKARQKDSINEVLRYCNNRTDCRRSQVLAFFNESFDPADCHEGCDVCLCRDTAVYETEDVSADAITVLKMFQNLQREDRVTIVTATEVWRGSTTKTTQNYRDNPHFGSGAEWERQDAERLLQSMTIDKVLQEFTVVNGGGWSNSYLSMGENARDVLKGKRKISMDFRVKSPVKGKAAPLRRTKSASAAAAPKRQPGQTNMDDYAKPTQRIISNPLARKRSLQQIAAEEEAFDKSGWGDTDNEEDEDRPDYQKDTVDPIVLSGDEEEPVPKKRKSVGAAMTAGEGTSAKGKGKAKEVPDRSENRTPVEKCLNALNDVVQKEYAKNTHAPVLPEYALEMLATTMPTNMNDLEKTEGVTSAHIRHYGQKILGATIKHLKLAEKANGITPGGQGSRLPPSMAPRPRASAAAKAKDDSASPAKPAAAAAKSTKASASSSSTAVSKKTASRPAPKQVVANIQSFAYQPNVQATRPLTSYLTKAGDQSGEKRITLNNANKGGAARPKF</sequence>
<gene>
    <name evidence="17" type="ORF">MKK02DRAFT_43759</name>
</gene>
<feature type="domain" description="HRDC" evidence="14">
    <location>
        <begin position="1093"/>
        <end position="1174"/>
    </location>
</feature>
<evidence type="ECO:0000256" key="8">
    <source>
        <dbReference type="ARBA" id="ARBA00023125"/>
    </source>
</evidence>
<evidence type="ECO:0000256" key="12">
    <source>
        <dbReference type="ARBA" id="ARBA00034808"/>
    </source>
</evidence>
<dbReference type="CDD" id="cd18794">
    <property type="entry name" value="SF2_C_RecQ"/>
    <property type="match status" value="1"/>
</dbReference>
<dbReference type="GO" id="GO:0005634">
    <property type="term" value="C:nucleus"/>
    <property type="evidence" value="ECO:0007669"/>
    <property type="project" value="UniProtKB-SubCell"/>
</dbReference>
<evidence type="ECO:0000256" key="3">
    <source>
        <dbReference type="ARBA" id="ARBA00005446"/>
    </source>
</evidence>
<dbReference type="GO" id="GO:0005737">
    <property type="term" value="C:cytoplasm"/>
    <property type="evidence" value="ECO:0007669"/>
    <property type="project" value="TreeGrafter"/>
</dbReference>
<name>A0AA38H9N6_9TREE</name>
<dbReference type="CDD" id="cd17920">
    <property type="entry name" value="DEXHc_RecQ"/>
    <property type="match status" value="1"/>
</dbReference>
<evidence type="ECO:0000256" key="5">
    <source>
        <dbReference type="ARBA" id="ARBA00022801"/>
    </source>
</evidence>
<evidence type="ECO:0000256" key="7">
    <source>
        <dbReference type="ARBA" id="ARBA00022840"/>
    </source>
</evidence>
<dbReference type="GO" id="GO:0009378">
    <property type="term" value="F:four-way junction helicase activity"/>
    <property type="evidence" value="ECO:0007669"/>
    <property type="project" value="TreeGrafter"/>
</dbReference>
<feature type="region of interest" description="Disordered" evidence="13">
    <location>
        <begin position="965"/>
        <end position="1097"/>
    </location>
</feature>
<evidence type="ECO:0000256" key="6">
    <source>
        <dbReference type="ARBA" id="ARBA00022806"/>
    </source>
</evidence>
<feature type="compositionally biased region" description="Basic and acidic residues" evidence="13">
    <location>
        <begin position="1085"/>
        <end position="1097"/>
    </location>
</feature>
<dbReference type="Pfam" id="PF00270">
    <property type="entry name" value="DEAD"/>
    <property type="match status" value="1"/>
</dbReference>
<feature type="region of interest" description="Disordered" evidence="13">
    <location>
        <begin position="1269"/>
        <end position="1294"/>
    </location>
</feature>
<keyword evidence="18" id="KW-1185">Reference proteome</keyword>
<dbReference type="InterPro" id="IPR002464">
    <property type="entry name" value="DNA/RNA_helicase_DEAH_CS"/>
</dbReference>
<dbReference type="InterPro" id="IPR018982">
    <property type="entry name" value="RQC_domain"/>
</dbReference>
<dbReference type="PROSITE" id="PS51192">
    <property type="entry name" value="HELICASE_ATP_BIND_1"/>
    <property type="match status" value="1"/>
</dbReference>
<dbReference type="GO" id="GO:0000724">
    <property type="term" value="P:double-strand break repair via homologous recombination"/>
    <property type="evidence" value="ECO:0007669"/>
    <property type="project" value="TreeGrafter"/>
</dbReference>
<dbReference type="RefSeq" id="XP_052944856.1">
    <property type="nucleotide sequence ID" value="XM_053092598.1"/>
</dbReference>
<dbReference type="InterPro" id="IPR001650">
    <property type="entry name" value="Helicase_C-like"/>
</dbReference>